<dbReference type="Proteomes" id="UP000714275">
    <property type="component" value="Unassembled WGS sequence"/>
</dbReference>
<evidence type="ECO:0000313" key="1">
    <source>
        <dbReference type="EMBL" id="KAG1765172.1"/>
    </source>
</evidence>
<accession>A0A9P6ZHD5</accession>
<sequence length="287" mass="31598">MRPPITPPTNHLALPSCPTSPGKATFSYKISVGNEISDDVLNVCAELFSSNYGFWGKQASTISKYTIPGKNVKMTGARLQEQCLSHPEHTVLVTYYLQVNTLEGPQLKGHAFATVWDYGQTKVGWVTQLVVDEQVHQRYIATQLLQAFKFHTLFFGVNIVGLVSSHPAACNALAKYAAGNIKDINLNFIRKHASGILATSPISYLRAAQLRGTLFEDDCDSGAISSVFTKFYVDHTEPLKVLSQYQARDQWCLGELLDGHEFLAIFPISPVPVSPITPIEPQSPTKS</sequence>
<evidence type="ECO:0000313" key="2">
    <source>
        <dbReference type="Proteomes" id="UP000714275"/>
    </source>
</evidence>
<name>A0A9P6ZHD5_9AGAM</name>
<protein>
    <submittedName>
        <fullName evidence="1">Uncharacterized protein</fullName>
    </submittedName>
</protein>
<dbReference type="OrthoDB" id="2019666at2759"/>
<dbReference type="AlphaFoldDB" id="A0A9P6ZHD5"/>
<dbReference type="EMBL" id="JABBWD010000112">
    <property type="protein sequence ID" value="KAG1765172.1"/>
    <property type="molecule type" value="Genomic_DNA"/>
</dbReference>
<keyword evidence="2" id="KW-1185">Reference proteome</keyword>
<organism evidence="1 2">
    <name type="scientific">Suillus placidus</name>
    <dbReference type="NCBI Taxonomy" id="48579"/>
    <lineage>
        <taxon>Eukaryota</taxon>
        <taxon>Fungi</taxon>
        <taxon>Dikarya</taxon>
        <taxon>Basidiomycota</taxon>
        <taxon>Agaricomycotina</taxon>
        <taxon>Agaricomycetes</taxon>
        <taxon>Agaricomycetidae</taxon>
        <taxon>Boletales</taxon>
        <taxon>Suillineae</taxon>
        <taxon>Suillaceae</taxon>
        <taxon>Suillus</taxon>
    </lineage>
</organism>
<comment type="caution">
    <text evidence="1">The sequence shown here is derived from an EMBL/GenBank/DDBJ whole genome shotgun (WGS) entry which is preliminary data.</text>
</comment>
<proteinExistence type="predicted"/>
<gene>
    <name evidence="1" type="ORF">EV702DRAFT_981694</name>
</gene>
<reference evidence="1" key="1">
    <citation type="journal article" date="2020" name="New Phytol.">
        <title>Comparative genomics reveals dynamic genome evolution in host specialist ectomycorrhizal fungi.</title>
        <authorList>
            <person name="Lofgren L.A."/>
            <person name="Nguyen N.H."/>
            <person name="Vilgalys R."/>
            <person name="Ruytinx J."/>
            <person name="Liao H.L."/>
            <person name="Branco S."/>
            <person name="Kuo A."/>
            <person name="LaButti K."/>
            <person name="Lipzen A."/>
            <person name="Andreopoulos W."/>
            <person name="Pangilinan J."/>
            <person name="Riley R."/>
            <person name="Hundley H."/>
            <person name="Na H."/>
            <person name="Barry K."/>
            <person name="Grigoriev I.V."/>
            <person name="Stajich J.E."/>
            <person name="Kennedy P.G."/>
        </authorList>
    </citation>
    <scope>NUCLEOTIDE SEQUENCE</scope>
    <source>
        <strain evidence="1">DOB743</strain>
    </source>
</reference>